<dbReference type="FunFam" id="3.40.50.2000:FF:000087">
    <property type="entry name" value="Glycosyltransferase"/>
    <property type="match status" value="1"/>
</dbReference>
<keyword evidence="3" id="KW-0328">Glycosyltransferase</keyword>
<dbReference type="SUPFAM" id="SSF53756">
    <property type="entry name" value="UDP-Glycosyltransferase/glycogen phosphorylase"/>
    <property type="match status" value="1"/>
</dbReference>
<evidence type="ECO:0000256" key="1">
    <source>
        <dbReference type="ARBA" id="ARBA00009995"/>
    </source>
</evidence>
<dbReference type="OMA" id="FINARIM"/>
<keyword evidence="2 3" id="KW-0808">Transferase</keyword>
<evidence type="ECO:0000313" key="6">
    <source>
        <dbReference type="Proteomes" id="UP000655225"/>
    </source>
</evidence>
<keyword evidence="6" id="KW-1185">Reference proteome</keyword>
<sequence length="460" mass="51089">MGATTFHVVMYPWFAFGHLTSFLHISNKLAERGHRVSFLLPTNTQPKLEPLNHHPNLIHFEPITVPHVDGLPPGTETTADVPYPLQTLLATAMDRTEKKIEIVLRDLKPDFVFFDFAHWIPALTRRLGIKSIHYCIVSSVAISYLLSPGKKLAEIQSSEAQAHDLMQPPPGFPSSAIKLHAHEARGLTTFISKIYGSGFSFQERQMMCLSQCDALSYRTCRDMEGPYCDYLESWFGKQVLLSGPVVPEPPTSALEDRWAEWLGGFEADSVLYCAFGSECVLQKDQFQELLLGFELTGLPFFVALKSPIGAETIEAALPEGFEERIQGRGVVHGGWVQQQLILGHPSVGCFVTHCGSGSQIEGLVSKCRLVLLPHTGDQFFNARMMSSDLKVGVEVEKGEEDGLFTKESVCTAVKSVMDKDSKVGREVTVNHAKWRHFLLAKGLESSCIHDFIFKLQGLLG</sequence>
<dbReference type="PANTHER" id="PTHR48049">
    <property type="entry name" value="GLYCOSYLTRANSFERASE"/>
    <property type="match status" value="1"/>
</dbReference>
<dbReference type="InterPro" id="IPR002213">
    <property type="entry name" value="UDP_glucos_trans"/>
</dbReference>
<accession>A0A835DPE7</accession>
<dbReference type="Proteomes" id="UP000655225">
    <property type="component" value="Unassembled WGS sequence"/>
</dbReference>
<proteinExistence type="inferred from homology"/>
<dbReference type="InterPro" id="IPR035595">
    <property type="entry name" value="UDP_glycos_trans_CS"/>
</dbReference>
<organism evidence="5 6">
    <name type="scientific">Tetracentron sinense</name>
    <name type="common">Spur-leaf</name>
    <dbReference type="NCBI Taxonomy" id="13715"/>
    <lineage>
        <taxon>Eukaryota</taxon>
        <taxon>Viridiplantae</taxon>
        <taxon>Streptophyta</taxon>
        <taxon>Embryophyta</taxon>
        <taxon>Tracheophyta</taxon>
        <taxon>Spermatophyta</taxon>
        <taxon>Magnoliopsida</taxon>
        <taxon>Trochodendrales</taxon>
        <taxon>Trochodendraceae</taxon>
        <taxon>Tetracentron</taxon>
    </lineage>
</organism>
<dbReference type="EC" id="2.4.1.-" evidence="4"/>
<evidence type="ECO:0000256" key="2">
    <source>
        <dbReference type="ARBA" id="ARBA00022679"/>
    </source>
</evidence>
<dbReference type="OrthoDB" id="5835829at2759"/>
<protein>
    <recommendedName>
        <fullName evidence="4">Glycosyltransferase</fullName>
        <ecNumber evidence="4">2.4.1.-</ecNumber>
    </recommendedName>
</protein>
<evidence type="ECO:0000313" key="5">
    <source>
        <dbReference type="EMBL" id="KAF8411001.1"/>
    </source>
</evidence>
<dbReference type="PROSITE" id="PS00375">
    <property type="entry name" value="UDPGT"/>
    <property type="match status" value="1"/>
</dbReference>
<dbReference type="GO" id="GO:0035251">
    <property type="term" value="F:UDP-glucosyltransferase activity"/>
    <property type="evidence" value="ECO:0007669"/>
    <property type="project" value="InterPro"/>
</dbReference>
<dbReference type="Pfam" id="PF00201">
    <property type="entry name" value="UDPGT"/>
    <property type="match status" value="1"/>
</dbReference>
<name>A0A835DPE7_TETSI</name>
<dbReference type="FunFam" id="3.40.50.2000:FF:000037">
    <property type="entry name" value="Glycosyltransferase"/>
    <property type="match status" value="1"/>
</dbReference>
<dbReference type="EMBL" id="JABCRI010000002">
    <property type="protein sequence ID" value="KAF8411001.1"/>
    <property type="molecule type" value="Genomic_DNA"/>
</dbReference>
<reference evidence="5 6" key="1">
    <citation type="submission" date="2020-04" db="EMBL/GenBank/DDBJ databases">
        <title>Plant Genome Project.</title>
        <authorList>
            <person name="Zhang R.-G."/>
        </authorList>
    </citation>
    <scope>NUCLEOTIDE SEQUENCE [LARGE SCALE GENOMIC DNA]</scope>
    <source>
        <strain evidence="5">YNK0</strain>
        <tissue evidence="5">Leaf</tissue>
    </source>
</reference>
<dbReference type="CDD" id="cd03784">
    <property type="entry name" value="GT1_Gtf-like"/>
    <property type="match status" value="1"/>
</dbReference>
<dbReference type="AlphaFoldDB" id="A0A835DPE7"/>
<gene>
    <name evidence="5" type="ORF">HHK36_003540</name>
</gene>
<evidence type="ECO:0000256" key="4">
    <source>
        <dbReference type="RuleBase" id="RU362057"/>
    </source>
</evidence>
<dbReference type="InterPro" id="IPR050481">
    <property type="entry name" value="UDP-glycosyltransf_plant"/>
</dbReference>
<dbReference type="PANTHER" id="PTHR48049:SF34">
    <property type="entry name" value="UDP-GLYCOSYLTRANSFERASE 79B30-LIKE"/>
    <property type="match status" value="1"/>
</dbReference>
<comment type="caution">
    <text evidence="5">The sequence shown here is derived from an EMBL/GenBank/DDBJ whole genome shotgun (WGS) entry which is preliminary data.</text>
</comment>
<evidence type="ECO:0000256" key="3">
    <source>
        <dbReference type="RuleBase" id="RU003718"/>
    </source>
</evidence>
<comment type="similarity">
    <text evidence="1 3">Belongs to the UDP-glycosyltransferase family.</text>
</comment>
<dbReference type="Gene3D" id="3.40.50.2000">
    <property type="entry name" value="Glycogen Phosphorylase B"/>
    <property type="match status" value="2"/>
</dbReference>